<dbReference type="InterPro" id="IPR036282">
    <property type="entry name" value="Glutathione-S-Trfase_C_sf"/>
</dbReference>
<gene>
    <name evidence="3" type="ORF">MNOR_LOCUS13328</name>
</gene>
<dbReference type="PANTHER" id="PTHR13369:SF0">
    <property type="entry name" value="GLUTATHIONE S-TRANSFERASE C-TERMINAL DOMAIN-CONTAINING PROTEIN"/>
    <property type="match status" value="1"/>
</dbReference>
<evidence type="ECO:0000313" key="3">
    <source>
        <dbReference type="EMBL" id="CAL4087849.1"/>
    </source>
</evidence>
<dbReference type="InterPro" id="IPR025714">
    <property type="entry name" value="Methyltranfer_dom"/>
</dbReference>
<evidence type="ECO:0000259" key="2">
    <source>
        <dbReference type="Pfam" id="PF13679"/>
    </source>
</evidence>
<dbReference type="Pfam" id="PF13679">
    <property type="entry name" value="Methyltransf_32"/>
    <property type="match status" value="1"/>
</dbReference>
<keyword evidence="4" id="KW-1185">Reference proteome</keyword>
<accession>A0AAV2QKP0</accession>
<feature type="domain" description="Methyltransferase" evidence="2">
    <location>
        <begin position="398"/>
        <end position="519"/>
    </location>
</feature>
<evidence type="ECO:0000313" key="4">
    <source>
        <dbReference type="Proteomes" id="UP001497623"/>
    </source>
</evidence>
<dbReference type="AlphaFoldDB" id="A0AAV2QKP0"/>
<comment type="similarity">
    <text evidence="1">Belongs to the GSTCD family.</text>
</comment>
<dbReference type="FunFam" id="3.40.50.150:FF:000725">
    <property type="entry name" value="Glutathione S-transferase, C-terminal domain-containing"/>
    <property type="match status" value="1"/>
</dbReference>
<dbReference type="EMBL" id="CAXKWB010007587">
    <property type="protein sequence ID" value="CAL4087849.1"/>
    <property type="molecule type" value="Genomic_DNA"/>
</dbReference>
<feature type="non-terminal residue" evidence="3">
    <location>
        <position position="608"/>
    </location>
</feature>
<name>A0AAV2QKP0_MEGNR</name>
<sequence>MRKAAKILNMAGRGKMEEQDSLFLSIRRNGETIVVPAETLVALFTLQYCRDPAVSVILVTDNNEQVPGPTNIFFPVDTNSFSFSVKLLNRTECPKMVQHCMLPALLSSSKLWCVAGLCSSLRSMLKKTVEINRNHQCKGLLGFKGGCLQACAEVSVWTKFCEIESIEMLKSCLVSLQSDEVEIPREMLRYENHMRRPPILHQALKKKQEHIRKTIKDEAKREELLKKKLSDLPELEHNYAEGVDMTLADIMLFASFHLIIAKLKTQITVEKYCPLVMKWYHFILEHENVSIATSILQDSCNEFHDEVKQDNENSEIIIPEVEQDSLYKSDPERYKPRWRAFTHQEDIDQVVQQITSAGIIPVYDEHPKGEGITLKWEAFPSAISPQEGKLPASRLQRKHEQLDNIVSAVMSIAKDGDSIVDFCAGGGHVGIVLAYCLPKCNIMLVENKGSSLLYAEERIKALGLTNIYFFECNLDYFHGRFDIGVSLHACGTATDLVLQKCIERNASFVSCPCCYGAVRPNHILEYPRSQKYHDIGITLSNYLTLGHAADQTHDEDNPKTEQGQHCMRLLDTDRLSYANSLGYKTQLIIMKPKTCSPKNHLLIGINHN</sequence>
<dbReference type="SUPFAM" id="SSF53335">
    <property type="entry name" value="S-adenosyl-L-methionine-dependent methyltransferases"/>
    <property type="match status" value="1"/>
</dbReference>
<proteinExistence type="inferred from homology"/>
<comment type="caution">
    <text evidence="3">The sequence shown here is derived from an EMBL/GenBank/DDBJ whole genome shotgun (WGS) entry which is preliminary data.</text>
</comment>
<organism evidence="3 4">
    <name type="scientific">Meganyctiphanes norvegica</name>
    <name type="common">Northern krill</name>
    <name type="synonym">Thysanopoda norvegica</name>
    <dbReference type="NCBI Taxonomy" id="48144"/>
    <lineage>
        <taxon>Eukaryota</taxon>
        <taxon>Metazoa</taxon>
        <taxon>Ecdysozoa</taxon>
        <taxon>Arthropoda</taxon>
        <taxon>Crustacea</taxon>
        <taxon>Multicrustacea</taxon>
        <taxon>Malacostraca</taxon>
        <taxon>Eumalacostraca</taxon>
        <taxon>Eucarida</taxon>
        <taxon>Euphausiacea</taxon>
        <taxon>Euphausiidae</taxon>
        <taxon>Meganyctiphanes</taxon>
    </lineage>
</organism>
<dbReference type="SUPFAM" id="SSF47616">
    <property type="entry name" value="GST C-terminal domain-like"/>
    <property type="match status" value="1"/>
</dbReference>
<dbReference type="InterPro" id="IPR029063">
    <property type="entry name" value="SAM-dependent_MTases_sf"/>
</dbReference>
<dbReference type="PANTHER" id="PTHR13369">
    <property type="match status" value="1"/>
</dbReference>
<dbReference type="Proteomes" id="UP001497623">
    <property type="component" value="Unassembled WGS sequence"/>
</dbReference>
<protein>
    <recommendedName>
        <fullName evidence="2">Methyltransferase domain-containing protein</fullName>
    </recommendedName>
</protein>
<reference evidence="3 4" key="1">
    <citation type="submission" date="2024-05" db="EMBL/GenBank/DDBJ databases">
        <authorList>
            <person name="Wallberg A."/>
        </authorList>
    </citation>
    <scope>NUCLEOTIDE SEQUENCE [LARGE SCALE GENOMIC DNA]</scope>
</reference>
<evidence type="ECO:0000256" key="1">
    <source>
        <dbReference type="ARBA" id="ARBA00008797"/>
    </source>
</evidence>
<dbReference type="Gene3D" id="3.40.50.150">
    <property type="entry name" value="Vaccinia Virus protein VP39"/>
    <property type="match status" value="1"/>
</dbReference>
<dbReference type="GO" id="GO:0005737">
    <property type="term" value="C:cytoplasm"/>
    <property type="evidence" value="ECO:0007669"/>
    <property type="project" value="TreeGrafter"/>
</dbReference>